<dbReference type="InterPro" id="IPR036928">
    <property type="entry name" value="AS_sf"/>
</dbReference>
<accession>A0AAD7P569</accession>
<dbReference type="AlphaFoldDB" id="A0AAD7P569"/>
<feature type="domain" description="Amidase" evidence="1">
    <location>
        <begin position="56"/>
        <end position="322"/>
    </location>
</feature>
<dbReference type="InterPro" id="IPR023631">
    <property type="entry name" value="Amidase_dom"/>
</dbReference>
<comment type="caution">
    <text evidence="2">The sequence shown here is derived from an EMBL/GenBank/DDBJ whole genome shotgun (WGS) entry which is preliminary data.</text>
</comment>
<dbReference type="PANTHER" id="PTHR42678">
    <property type="entry name" value="AMIDASE"/>
    <property type="match status" value="1"/>
</dbReference>
<dbReference type="PANTHER" id="PTHR42678:SF34">
    <property type="entry name" value="OS04G0183300 PROTEIN"/>
    <property type="match status" value="1"/>
</dbReference>
<dbReference type="KEGG" id="qsa:O6P43_034458"/>
<keyword evidence="3" id="KW-1185">Reference proteome</keyword>
<evidence type="ECO:0000313" key="2">
    <source>
        <dbReference type="EMBL" id="KAJ7942507.1"/>
    </source>
</evidence>
<dbReference type="EMBL" id="JARAOO010000034">
    <property type="protein sequence ID" value="KAJ7942507.1"/>
    <property type="molecule type" value="Genomic_DNA"/>
</dbReference>
<dbReference type="Pfam" id="PF01425">
    <property type="entry name" value="Amidase"/>
    <property type="match status" value="1"/>
</dbReference>
<dbReference type="Proteomes" id="UP001163823">
    <property type="component" value="Unassembled WGS sequence"/>
</dbReference>
<sequence length="389" mass="41670">MQTTAGSYALVGSVVPRDAFVVQKLRDAKAVIIGKGSLSEWSGFRDLDAPGGWSARAIAAAANLVTVALGSETDGSILCPASANSVVGCKPTVGLTSRAGVIPISPRQDTVGAITRMVADAVHVLDIIAGTDPLDSATNDADKHKPQHGYKQHLISDGLSGKRLRILRTSPFFNFTGQFDSDYNTAYEKHFKTIKDNGGVLVDNLVIPNISTIIDFNLSGEKLALLAEFKIALKAYLEELTYTPVKSLSEIINFNKNNTEEVIDKIGQGPLLEAYKTDPTSPAVIKAISNLRNLSKQGFEKVINDNKLDALLIPGTDATPHNIFSIGGYPAITVPAGYDSDDFPFGLVFGGLKYTETTLIEIAYSFEQATLARRAPDVSAKLIRKVTDA</sequence>
<evidence type="ECO:0000259" key="1">
    <source>
        <dbReference type="Pfam" id="PF01425"/>
    </source>
</evidence>
<gene>
    <name evidence="2" type="ORF">O6P43_034458</name>
</gene>
<protein>
    <submittedName>
        <fullName evidence="2">Amidase family protein</fullName>
    </submittedName>
</protein>
<dbReference type="SUPFAM" id="SSF75304">
    <property type="entry name" value="Amidase signature (AS) enzymes"/>
    <property type="match status" value="1"/>
</dbReference>
<reference evidence="2" key="1">
    <citation type="journal article" date="2023" name="Science">
        <title>Elucidation of the pathway for biosynthesis of saponin adjuvants from the soapbark tree.</title>
        <authorList>
            <person name="Reed J."/>
            <person name="Orme A."/>
            <person name="El-Demerdash A."/>
            <person name="Owen C."/>
            <person name="Martin L.B.B."/>
            <person name="Misra R.C."/>
            <person name="Kikuchi S."/>
            <person name="Rejzek M."/>
            <person name="Martin A.C."/>
            <person name="Harkess A."/>
            <person name="Leebens-Mack J."/>
            <person name="Louveau T."/>
            <person name="Stephenson M.J."/>
            <person name="Osbourn A."/>
        </authorList>
    </citation>
    <scope>NUCLEOTIDE SEQUENCE</scope>
    <source>
        <strain evidence="2">S10</strain>
    </source>
</reference>
<name>A0AAD7P569_QUISA</name>
<organism evidence="2 3">
    <name type="scientific">Quillaja saponaria</name>
    <name type="common">Soap bark tree</name>
    <dbReference type="NCBI Taxonomy" id="32244"/>
    <lineage>
        <taxon>Eukaryota</taxon>
        <taxon>Viridiplantae</taxon>
        <taxon>Streptophyta</taxon>
        <taxon>Embryophyta</taxon>
        <taxon>Tracheophyta</taxon>
        <taxon>Spermatophyta</taxon>
        <taxon>Magnoliopsida</taxon>
        <taxon>eudicotyledons</taxon>
        <taxon>Gunneridae</taxon>
        <taxon>Pentapetalae</taxon>
        <taxon>rosids</taxon>
        <taxon>fabids</taxon>
        <taxon>Fabales</taxon>
        <taxon>Quillajaceae</taxon>
        <taxon>Quillaja</taxon>
    </lineage>
</organism>
<evidence type="ECO:0000313" key="3">
    <source>
        <dbReference type="Proteomes" id="UP001163823"/>
    </source>
</evidence>
<proteinExistence type="predicted"/>
<dbReference type="Gene3D" id="3.90.1300.10">
    <property type="entry name" value="Amidase signature (AS) domain"/>
    <property type="match status" value="1"/>
</dbReference>